<proteinExistence type="predicted"/>
<dbReference type="AlphaFoldDB" id="A0A7R9PV46"/>
<gene>
    <name evidence="2" type="ORF">OSB1V03_LOCUS1526</name>
</gene>
<accession>A0A7R9PV46</accession>
<reference evidence="2" key="1">
    <citation type="submission" date="2020-11" db="EMBL/GenBank/DDBJ databases">
        <authorList>
            <person name="Tran Van P."/>
        </authorList>
    </citation>
    <scope>NUCLEOTIDE SEQUENCE</scope>
</reference>
<sequence>MNDLVKLLVAFVVLVVIQVSKQEDESTLIASDCMRCQAMERQCAAVLVDKR</sequence>
<dbReference type="OrthoDB" id="10592206at2759"/>
<keyword evidence="3" id="KW-1185">Reference proteome</keyword>
<name>A0A7R9PV46_9ACAR</name>
<evidence type="ECO:0000313" key="2">
    <source>
        <dbReference type="EMBL" id="CAD7621049.1"/>
    </source>
</evidence>
<feature type="chain" id="PRO_5035680638" evidence="1">
    <location>
        <begin position="23"/>
        <end position="51"/>
    </location>
</feature>
<organism evidence="2">
    <name type="scientific">Medioppia subpectinata</name>
    <dbReference type="NCBI Taxonomy" id="1979941"/>
    <lineage>
        <taxon>Eukaryota</taxon>
        <taxon>Metazoa</taxon>
        <taxon>Ecdysozoa</taxon>
        <taxon>Arthropoda</taxon>
        <taxon>Chelicerata</taxon>
        <taxon>Arachnida</taxon>
        <taxon>Acari</taxon>
        <taxon>Acariformes</taxon>
        <taxon>Sarcoptiformes</taxon>
        <taxon>Oribatida</taxon>
        <taxon>Brachypylina</taxon>
        <taxon>Oppioidea</taxon>
        <taxon>Oppiidae</taxon>
        <taxon>Medioppia</taxon>
    </lineage>
</organism>
<dbReference type="EMBL" id="OC855031">
    <property type="protein sequence ID" value="CAD7621049.1"/>
    <property type="molecule type" value="Genomic_DNA"/>
</dbReference>
<evidence type="ECO:0000313" key="3">
    <source>
        <dbReference type="Proteomes" id="UP000759131"/>
    </source>
</evidence>
<evidence type="ECO:0000256" key="1">
    <source>
        <dbReference type="SAM" id="SignalP"/>
    </source>
</evidence>
<keyword evidence="1" id="KW-0732">Signal</keyword>
<dbReference type="EMBL" id="CAJPIZ010000456">
    <property type="protein sequence ID" value="CAG2101479.1"/>
    <property type="molecule type" value="Genomic_DNA"/>
</dbReference>
<feature type="non-terminal residue" evidence="2">
    <location>
        <position position="51"/>
    </location>
</feature>
<dbReference type="Proteomes" id="UP000759131">
    <property type="component" value="Unassembled WGS sequence"/>
</dbReference>
<protein>
    <submittedName>
        <fullName evidence="2">Uncharacterized protein</fullName>
    </submittedName>
</protein>
<feature type="signal peptide" evidence="1">
    <location>
        <begin position="1"/>
        <end position="22"/>
    </location>
</feature>